<dbReference type="EMBL" id="CP066776">
    <property type="protein sequence ID" value="QQL45383.1"/>
    <property type="molecule type" value="Genomic_DNA"/>
</dbReference>
<sequence length="81" mass="9476">MNDYYDNQSGGGRRDHEPLHTEKIFTDRKTYFLDLKENQRGRFVKITEDVKGRRDTILVPTEALDEFIAALETIRTENESA</sequence>
<dbReference type="PANTHER" id="PTHR12611">
    <property type="entry name" value="PUR-TRANSCRIPTIONAL ACTIVATOR"/>
    <property type="match status" value="1"/>
</dbReference>
<dbReference type="KEGG" id="soa:G3M56_001980"/>
<gene>
    <name evidence="3" type="ORF">G3M56_001980</name>
</gene>
<dbReference type="InterPro" id="IPR006628">
    <property type="entry name" value="PUR-bd_fam"/>
</dbReference>
<protein>
    <submittedName>
        <fullName evidence="3">DNA-binding protein</fullName>
    </submittedName>
</protein>
<comment type="similarity">
    <text evidence="1">Belongs to the PUR DNA-binding protein family.</text>
</comment>
<dbReference type="Proteomes" id="UP000475117">
    <property type="component" value="Chromosome"/>
</dbReference>
<evidence type="ECO:0000256" key="2">
    <source>
        <dbReference type="ARBA" id="ARBA00023125"/>
    </source>
</evidence>
<evidence type="ECO:0000256" key="1">
    <source>
        <dbReference type="ARBA" id="ARBA00009251"/>
    </source>
</evidence>
<dbReference type="RefSeq" id="WP_164365215.1">
    <property type="nucleotide sequence ID" value="NZ_CP066776.1"/>
</dbReference>
<organism evidence="3 4">
    <name type="scientific">Sulfuriroseicoccus oceanibius</name>
    <dbReference type="NCBI Taxonomy" id="2707525"/>
    <lineage>
        <taxon>Bacteria</taxon>
        <taxon>Pseudomonadati</taxon>
        <taxon>Verrucomicrobiota</taxon>
        <taxon>Verrucomicrobiia</taxon>
        <taxon>Verrucomicrobiales</taxon>
        <taxon>Verrucomicrobiaceae</taxon>
        <taxon>Sulfuriroseicoccus</taxon>
    </lineage>
</organism>
<name>A0A6B3L7Z2_9BACT</name>
<dbReference type="GO" id="GO:0000981">
    <property type="term" value="F:DNA-binding transcription factor activity, RNA polymerase II-specific"/>
    <property type="evidence" value="ECO:0007669"/>
    <property type="project" value="TreeGrafter"/>
</dbReference>
<dbReference type="PANTHER" id="PTHR12611:SF0">
    <property type="entry name" value="PURINE-RICH BINDING PROTEIN-ALPHA, ISOFORM B"/>
    <property type="match status" value="1"/>
</dbReference>
<accession>A0A6B3L7Z2</accession>
<keyword evidence="4" id="KW-1185">Reference proteome</keyword>
<dbReference type="GO" id="GO:0032422">
    <property type="term" value="F:purine-rich negative regulatory element binding"/>
    <property type="evidence" value="ECO:0007669"/>
    <property type="project" value="InterPro"/>
</dbReference>
<dbReference type="Gene3D" id="3.10.450.700">
    <property type="match status" value="1"/>
</dbReference>
<evidence type="ECO:0000313" key="3">
    <source>
        <dbReference type="EMBL" id="QQL45383.1"/>
    </source>
</evidence>
<reference evidence="3 4" key="1">
    <citation type="submission" date="2020-12" db="EMBL/GenBank/DDBJ databases">
        <title>Sulforoseuscoccus oceanibium gen. nov., sp. nov., a representative of the phylum Verrucomicrobia with special cytoplasmic membrane, and proposal of Sulforoseuscoccusaceae fam. nov.</title>
        <authorList>
            <person name="Xi F."/>
        </authorList>
    </citation>
    <scope>NUCLEOTIDE SEQUENCE [LARGE SCALE GENOMIC DNA]</scope>
    <source>
        <strain evidence="3 4">T37</strain>
    </source>
</reference>
<evidence type="ECO:0000313" key="4">
    <source>
        <dbReference type="Proteomes" id="UP000475117"/>
    </source>
</evidence>
<dbReference type="Pfam" id="PF04845">
    <property type="entry name" value="PurA"/>
    <property type="match status" value="1"/>
</dbReference>
<dbReference type="SMART" id="SM00712">
    <property type="entry name" value="PUR"/>
    <property type="match status" value="1"/>
</dbReference>
<keyword evidence="2 3" id="KW-0238">DNA-binding</keyword>
<proteinExistence type="inferred from homology"/>
<dbReference type="GO" id="GO:0000977">
    <property type="term" value="F:RNA polymerase II transcription regulatory region sequence-specific DNA binding"/>
    <property type="evidence" value="ECO:0007669"/>
    <property type="project" value="InterPro"/>
</dbReference>
<dbReference type="AlphaFoldDB" id="A0A6B3L7Z2"/>